<dbReference type="SMART" id="SM00729">
    <property type="entry name" value="Elp3"/>
    <property type="match status" value="1"/>
</dbReference>
<dbReference type="PANTHER" id="PTHR43020">
    <property type="entry name" value="CDK5 REGULATORY SUBUNIT-ASSOCIATED PROTEIN 1"/>
    <property type="match status" value="1"/>
</dbReference>
<evidence type="ECO:0000256" key="10">
    <source>
        <dbReference type="ARBA" id="ARBA00068570"/>
    </source>
</evidence>
<dbReference type="KEGG" id="sdyn:Mal52_11250"/>
<keyword evidence="18" id="KW-1185">Reference proteome</keyword>
<comment type="subunit">
    <text evidence="13">Monomer.</text>
</comment>
<dbReference type="PROSITE" id="PS51449">
    <property type="entry name" value="MTTASE_N"/>
    <property type="match status" value="1"/>
</dbReference>
<name>A0A517ZJK3_9PLAN</name>
<keyword evidence="5 13" id="KW-0949">S-adenosyl-L-methionine</keyword>
<evidence type="ECO:0000256" key="13">
    <source>
        <dbReference type="HAMAP-Rule" id="MF_01864"/>
    </source>
</evidence>
<dbReference type="InterPro" id="IPR002792">
    <property type="entry name" value="TRAM_dom"/>
</dbReference>
<dbReference type="InterPro" id="IPR038135">
    <property type="entry name" value="Methylthiotransferase_N_sf"/>
</dbReference>
<dbReference type="PROSITE" id="PS01278">
    <property type="entry name" value="MTTASE_RADICAL"/>
    <property type="match status" value="1"/>
</dbReference>
<keyword evidence="8 13" id="KW-0411">Iron-sulfur</keyword>
<protein>
    <recommendedName>
        <fullName evidence="10 13">tRNA-2-methylthio-N(6)-dimethylallyladenosine synthase</fullName>
        <ecNumber evidence="9 13">2.8.4.3</ecNumber>
    </recommendedName>
    <alternativeName>
        <fullName evidence="12 13">(Dimethylallyl)adenosine tRNA methylthiotransferase MiaB</fullName>
    </alternativeName>
    <alternativeName>
        <fullName evidence="11 13">tRNA-i(6)A37 methylthiotransferase</fullName>
    </alternativeName>
</protein>
<keyword evidence="4 13" id="KW-0808">Transferase</keyword>
<accession>A0A517ZJK3</accession>
<dbReference type="CDD" id="cd01335">
    <property type="entry name" value="Radical_SAM"/>
    <property type="match status" value="1"/>
</dbReference>
<feature type="domain" description="Radical SAM core" evidence="16">
    <location>
        <begin position="164"/>
        <end position="396"/>
    </location>
</feature>
<reference evidence="17 18" key="1">
    <citation type="submission" date="2019-02" db="EMBL/GenBank/DDBJ databases">
        <title>Deep-cultivation of Planctomycetes and their phenomic and genomic characterization uncovers novel biology.</title>
        <authorList>
            <person name="Wiegand S."/>
            <person name="Jogler M."/>
            <person name="Boedeker C."/>
            <person name="Pinto D."/>
            <person name="Vollmers J."/>
            <person name="Rivas-Marin E."/>
            <person name="Kohn T."/>
            <person name="Peeters S.H."/>
            <person name="Heuer A."/>
            <person name="Rast P."/>
            <person name="Oberbeckmann S."/>
            <person name="Bunk B."/>
            <person name="Jeske O."/>
            <person name="Meyerdierks A."/>
            <person name="Storesund J.E."/>
            <person name="Kallscheuer N."/>
            <person name="Luecker S."/>
            <person name="Lage O.M."/>
            <person name="Pohl T."/>
            <person name="Merkel B.J."/>
            <person name="Hornburger P."/>
            <person name="Mueller R.-W."/>
            <person name="Bruemmer F."/>
            <person name="Labrenz M."/>
            <person name="Spormann A.M."/>
            <person name="Op den Camp H."/>
            <person name="Overmann J."/>
            <person name="Amann R."/>
            <person name="Jetten M.S.M."/>
            <person name="Mascher T."/>
            <person name="Medema M.H."/>
            <person name="Devos D.P."/>
            <person name="Kaster A.-K."/>
            <person name="Ovreas L."/>
            <person name="Rohde M."/>
            <person name="Galperin M.Y."/>
            <person name="Jogler C."/>
        </authorList>
    </citation>
    <scope>NUCLEOTIDE SEQUENCE [LARGE SCALE GENOMIC DNA]</scope>
    <source>
        <strain evidence="17 18">Mal52</strain>
    </source>
</reference>
<dbReference type="InterPro" id="IPR020612">
    <property type="entry name" value="Methylthiotransferase_CS"/>
</dbReference>
<dbReference type="NCBIfam" id="TIGR00089">
    <property type="entry name" value="MiaB/RimO family radical SAM methylthiotransferase"/>
    <property type="match status" value="1"/>
</dbReference>
<dbReference type="GO" id="GO:0046872">
    <property type="term" value="F:metal ion binding"/>
    <property type="evidence" value="ECO:0007669"/>
    <property type="project" value="UniProtKB-KW"/>
</dbReference>
<feature type="domain" description="MTTase N-terminal" evidence="15">
    <location>
        <begin position="12"/>
        <end position="128"/>
    </location>
</feature>
<dbReference type="AlphaFoldDB" id="A0A517ZJK3"/>
<dbReference type="Pfam" id="PF04055">
    <property type="entry name" value="Radical_SAM"/>
    <property type="match status" value="1"/>
</dbReference>
<keyword evidence="7 13" id="KW-0408">Iron</keyword>
<dbReference type="GO" id="GO:0005829">
    <property type="term" value="C:cytosol"/>
    <property type="evidence" value="ECO:0007669"/>
    <property type="project" value="TreeGrafter"/>
</dbReference>
<dbReference type="NCBIfam" id="TIGR01574">
    <property type="entry name" value="miaB-methiolase"/>
    <property type="match status" value="1"/>
</dbReference>
<feature type="binding site" evidence="13">
    <location>
        <position position="185"/>
    </location>
    <ligand>
        <name>[4Fe-4S] cluster</name>
        <dbReference type="ChEBI" id="CHEBI:49883"/>
        <label>2</label>
        <note>4Fe-4S-S-AdoMet</note>
    </ligand>
</feature>
<dbReference type="InterPro" id="IPR007197">
    <property type="entry name" value="rSAM"/>
</dbReference>
<evidence type="ECO:0000256" key="1">
    <source>
        <dbReference type="ARBA" id="ARBA00003234"/>
    </source>
</evidence>
<evidence type="ECO:0000313" key="17">
    <source>
        <dbReference type="EMBL" id="QDU42658.1"/>
    </source>
</evidence>
<dbReference type="Pfam" id="PF00919">
    <property type="entry name" value="UPF0004"/>
    <property type="match status" value="1"/>
</dbReference>
<evidence type="ECO:0000256" key="4">
    <source>
        <dbReference type="ARBA" id="ARBA00022679"/>
    </source>
</evidence>
<dbReference type="GO" id="GO:0051539">
    <property type="term" value="F:4 iron, 4 sulfur cluster binding"/>
    <property type="evidence" value="ECO:0007669"/>
    <property type="project" value="UniProtKB-UniRule"/>
</dbReference>
<evidence type="ECO:0000259" key="16">
    <source>
        <dbReference type="PROSITE" id="PS51918"/>
    </source>
</evidence>
<evidence type="ECO:0000256" key="8">
    <source>
        <dbReference type="ARBA" id="ARBA00023014"/>
    </source>
</evidence>
<keyword evidence="2 13" id="KW-0004">4Fe-4S</keyword>
<dbReference type="EC" id="2.8.4.3" evidence="9 13"/>
<keyword evidence="6 13" id="KW-0479">Metal-binding</keyword>
<dbReference type="Gene3D" id="3.80.30.20">
    <property type="entry name" value="tm_1862 like domain"/>
    <property type="match status" value="1"/>
</dbReference>
<evidence type="ECO:0000259" key="14">
    <source>
        <dbReference type="PROSITE" id="PS50926"/>
    </source>
</evidence>
<evidence type="ECO:0000256" key="3">
    <source>
        <dbReference type="ARBA" id="ARBA00022490"/>
    </source>
</evidence>
<dbReference type="FunFam" id="3.80.30.20:FF:000001">
    <property type="entry name" value="tRNA-2-methylthio-N(6)-dimethylallyladenosine synthase 2"/>
    <property type="match status" value="1"/>
</dbReference>
<evidence type="ECO:0000256" key="12">
    <source>
        <dbReference type="ARBA" id="ARBA00081141"/>
    </source>
</evidence>
<dbReference type="SFLD" id="SFLDG01082">
    <property type="entry name" value="B12-binding_domain_containing"/>
    <property type="match status" value="1"/>
</dbReference>
<dbReference type="SUPFAM" id="SSF102114">
    <property type="entry name" value="Radical SAM enzymes"/>
    <property type="match status" value="1"/>
</dbReference>
<evidence type="ECO:0000256" key="2">
    <source>
        <dbReference type="ARBA" id="ARBA00022485"/>
    </source>
</evidence>
<dbReference type="FunFam" id="3.40.50.12160:FF:000003">
    <property type="entry name" value="CDK5 regulatory subunit-associated protein 1"/>
    <property type="match status" value="1"/>
</dbReference>
<dbReference type="PANTHER" id="PTHR43020:SF2">
    <property type="entry name" value="MITOCHONDRIAL TRNA METHYLTHIOTRANSFERASE CDK5RAP1"/>
    <property type="match status" value="1"/>
</dbReference>
<evidence type="ECO:0000313" key="18">
    <source>
        <dbReference type="Proteomes" id="UP000319383"/>
    </source>
</evidence>
<comment type="similarity">
    <text evidence="13">Belongs to the methylthiotransferase family. MiaB subfamily.</text>
</comment>
<dbReference type="InterPro" id="IPR023404">
    <property type="entry name" value="rSAM_horseshoe"/>
</dbReference>
<gene>
    <name evidence="13 17" type="primary">miaB</name>
    <name evidence="17" type="ORF">Mal52_11250</name>
</gene>
<comment type="cofactor">
    <cofactor evidence="13">
        <name>[4Fe-4S] cluster</name>
        <dbReference type="ChEBI" id="CHEBI:49883"/>
    </cofactor>
    <text evidence="13">Binds 2 [4Fe-4S] clusters. One cluster is coordinated with 3 cysteines and an exchangeable S-adenosyl-L-methionine.</text>
</comment>
<comment type="catalytic activity">
    <reaction evidence="13">
        <text>N(6)-dimethylallyladenosine(37) in tRNA + (sulfur carrier)-SH + AH2 + 2 S-adenosyl-L-methionine = 2-methylsulfanyl-N(6)-dimethylallyladenosine(37) in tRNA + (sulfur carrier)-H + 5'-deoxyadenosine + L-methionine + A + S-adenosyl-L-homocysteine + 2 H(+)</text>
        <dbReference type="Rhea" id="RHEA:37067"/>
        <dbReference type="Rhea" id="RHEA-COMP:10375"/>
        <dbReference type="Rhea" id="RHEA-COMP:10376"/>
        <dbReference type="Rhea" id="RHEA-COMP:14737"/>
        <dbReference type="Rhea" id="RHEA-COMP:14739"/>
        <dbReference type="ChEBI" id="CHEBI:13193"/>
        <dbReference type="ChEBI" id="CHEBI:15378"/>
        <dbReference type="ChEBI" id="CHEBI:17319"/>
        <dbReference type="ChEBI" id="CHEBI:17499"/>
        <dbReference type="ChEBI" id="CHEBI:29917"/>
        <dbReference type="ChEBI" id="CHEBI:57844"/>
        <dbReference type="ChEBI" id="CHEBI:57856"/>
        <dbReference type="ChEBI" id="CHEBI:59789"/>
        <dbReference type="ChEBI" id="CHEBI:64428"/>
        <dbReference type="ChEBI" id="CHEBI:74415"/>
        <dbReference type="ChEBI" id="CHEBI:74417"/>
        <dbReference type="EC" id="2.8.4.3"/>
    </reaction>
</comment>
<dbReference type="EMBL" id="CP036276">
    <property type="protein sequence ID" value="QDU42658.1"/>
    <property type="molecule type" value="Genomic_DNA"/>
</dbReference>
<dbReference type="InterPro" id="IPR058240">
    <property type="entry name" value="rSAM_sf"/>
</dbReference>
<dbReference type="InterPro" id="IPR006463">
    <property type="entry name" value="MiaB_methiolase"/>
</dbReference>
<dbReference type="InterPro" id="IPR013848">
    <property type="entry name" value="Methylthiotransferase_N"/>
</dbReference>
<dbReference type="Gene3D" id="3.40.50.12160">
    <property type="entry name" value="Methylthiotransferase, N-terminal domain"/>
    <property type="match status" value="1"/>
</dbReference>
<dbReference type="PROSITE" id="PS50926">
    <property type="entry name" value="TRAM"/>
    <property type="match status" value="1"/>
</dbReference>
<keyword evidence="13" id="KW-0819">tRNA processing</keyword>
<evidence type="ECO:0000259" key="15">
    <source>
        <dbReference type="PROSITE" id="PS51449"/>
    </source>
</evidence>
<dbReference type="InterPro" id="IPR006638">
    <property type="entry name" value="Elp3/MiaA/NifB-like_rSAM"/>
</dbReference>
<dbReference type="HAMAP" id="MF_01864">
    <property type="entry name" value="tRNA_metthiotr_MiaB"/>
    <property type="match status" value="1"/>
</dbReference>
<proteinExistence type="inferred from homology"/>
<evidence type="ECO:0000256" key="6">
    <source>
        <dbReference type="ARBA" id="ARBA00022723"/>
    </source>
</evidence>
<sequence length="487" mass="55030">MTTSAETAVHNGKLFIHTVGCQMNELDSELVVAALRKHGYELTADVADADTVLFNTCSVREHAEHKIYSALGRLKYSKRKRPDQVIGVMGCMAQKDQKLIFQKAPHVDLVVGTGQLSEIPLLIDNARENRERQMAVSLARRDATRQKVADSFESYDPLRDPEMRHSAFQAYVRIMIGCDKFCTYCVVPMTRGPEQSRSPRHIVQEVQQLAAEGVKEVTLLGQTVNSYRHTEDGREYRLSDLIASFHDTPGLERIKFVTNYPRDMTDDLLQAVRDLPKVAHYLHVPAQSGCDEMLKRMKRGYTVEHYREMMHRIHETVPDCSVSSDFIVGFCGETDAAHEKSMELIREFRFKNSFIFKYSARTGTKADAIMLDDVPEETKRRRNNEMLDLQNEISEEDNAARIGREYDILVEGPSKSAVKAGDDDSIPQTQLSGRTRCDRIVVFDGNRRLTGSTTRVRIDDCTATTLIGTIVTRELQHTADGGLPILG</sequence>
<feature type="binding site" evidence="13">
    <location>
        <position position="57"/>
    </location>
    <ligand>
        <name>[4Fe-4S] cluster</name>
        <dbReference type="ChEBI" id="CHEBI:49883"/>
        <label>1</label>
    </ligand>
</feature>
<dbReference type="SFLD" id="SFLDS00029">
    <property type="entry name" value="Radical_SAM"/>
    <property type="match status" value="1"/>
</dbReference>
<dbReference type="GO" id="GO:0035597">
    <property type="term" value="F:tRNA-2-methylthio-N(6)-dimethylallyladenosine(37) synthase activity"/>
    <property type="evidence" value="ECO:0007669"/>
    <property type="project" value="UniProtKB-EC"/>
</dbReference>
<dbReference type="SFLD" id="SFLDF00273">
    <property type="entry name" value="(dimethylallyl)adenosine_tRNA"/>
    <property type="match status" value="1"/>
</dbReference>
<dbReference type="Proteomes" id="UP000319383">
    <property type="component" value="Chromosome"/>
</dbReference>
<evidence type="ECO:0000256" key="9">
    <source>
        <dbReference type="ARBA" id="ARBA00033765"/>
    </source>
</evidence>
<feature type="domain" description="TRAM" evidence="14">
    <location>
        <begin position="399"/>
        <end position="472"/>
    </location>
</feature>
<evidence type="ECO:0000256" key="5">
    <source>
        <dbReference type="ARBA" id="ARBA00022691"/>
    </source>
</evidence>
<feature type="binding site" evidence="13">
    <location>
        <position position="182"/>
    </location>
    <ligand>
        <name>[4Fe-4S] cluster</name>
        <dbReference type="ChEBI" id="CHEBI:49883"/>
        <label>2</label>
        <note>4Fe-4S-S-AdoMet</note>
    </ligand>
</feature>
<comment type="subcellular location">
    <subcellularLocation>
        <location evidence="13">Cytoplasm</location>
    </subcellularLocation>
</comment>
<feature type="binding site" evidence="13">
    <location>
        <position position="91"/>
    </location>
    <ligand>
        <name>[4Fe-4S] cluster</name>
        <dbReference type="ChEBI" id="CHEBI:49883"/>
        <label>1</label>
    </ligand>
</feature>
<feature type="binding site" evidence="13">
    <location>
        <position position="178"/>
    </location>
    <ligand>
        <name>[4Fe-4S] cluster</name>
        <dbReference type="ChEBI" id="CHEBI:49883"/>
        <label>2</label>
        <note>4Fe-4S-S-AdoMet</note>
    </ligand>
</feature>
<dbReference type="PROSITE" id="PS51918">
    <property type="entry name" value="RADICAL_SAM"/>
    <property type="match status" value="1"/>
</dbReference>
<evidence type="ECO:0000256" key="11">
    <source>
        <dbReference type="ARBA" id="ARBA00080698"/>
    </source>
</evidence>
<keyword evidence="3 13" id="KW-0963">Cytoplasm</keyword>
<comment type="function">
    <text evidence="1 13">Catalyzes the methylthiolation of N6-(dimethylallyl)adenosine (i(6)A), leading to the formation of 2-methylthio-N6-(dimethylallyl)adenosine (ms(2)i(6)A) at position 37 in tRNAs that read codons beginning with uridine.</text>
</comment>
<organism evidence="17 18">
    <name type="scientific">Symmachiella dynata</name>
    <dbReference type="NCBI Taxonomy" id="2527995"/>
    <lineage>
        <taxon>Bacteria</taxon>
        <taxon>Pseudomonadati</taxon>
        <taxon>Planctomycetota</taxon>
        <taxon>Planctomycetia</taxon>
        <taxon>Planctomycetales</taxon>
        <taxon>Planctomycetaceae</taxon>
        <taxon>Symmachiella</taxon>
    </lineage>
</organism>
<evidence type="ECO:0000256" key="7">
    <source>
        <dbReference type="ARBA" id="ARBA00023004"/>
    </source>
</evidence>
<dbReference type="InterPro" id="IPR005839">
    <property type="entry name" value="Methylthiotransferase"/>
</dbReference>
<feature type="binding site" evidence="13">
    <location>
        <position position="21"/>
    </location>
    <ligand>
        <name>[4Fe-4S] cluster</name>
        <dbReference type="ChEBI" id="CHEBI:49883"/>
        <label>1</label>
    </ligand>
</feature>
<dbReference type="RefSeq" id="WP_145374676.1">
    <property type="nucleotide sequence ID" value="NZ_CP036276.1"/>
</dbReference>
<dbReference type="SFLD" id="SFLDG01061">
    <property type="entry name" value="methylthiotransferase"/>
    <property type="match status" value="1"/>
</dbReference>